<evidence type="ECO:0000313" key="1">
    <source>
        <dbReference type="EMBL" id="GEU90517.1"/>
    </source>
</evidence>
<dbReference type="AlphaFoldDB" id="A0A6L2NY20"/>
<accession>A0A6L2NY20</accession>
<reference evidence="1" key="1">
    <citation type="journal article" date="2019" name="Sci. Rep.">
        <title>Draft genome of Tanacetum cinerariifolium, the natural source of mosquito coil.</title>
        <authorList>
            <person name="Yamashiro T."/>
            <person name="Shiraishi A."/>
            <person name="Satake H."/>
            <person name="Nakayama K."/>
        </authorList>
    </citation>
    <scope>NUCLEOTIDE SEQUENCE</scope>
</reference>
<gene>
    <name evidence="1" type="ORF">Tci_062495</name>
</gene>
<dbReference type="EMBL" id="BKCJ010010204">
    <property type="protein sequence ID" value="GEU90517.1"/>
    <property type="molecule type" value="Genomic_DNA"/>
</dbReference>
<protein>
    <submittedName>
        <fullName evidence="1">Uncharacterized protein</fullName>
    </submittedName>
</protein>
<organism evidence="1">
    <name type="scientific">Tanacetum cinerariifolium</name>
    <name type="common">Dalmatian daisy</name>
    <name type="synonym">Chrysanthemum cinerariifolium</name>
    <dbReference type="NCBI Taxonomy" id="118510"/>
    <lineage>
        <taxon>Eukaryota</taxon>
        <taxon>Viridiplantae</taxon>
        <taxon>Streptophyta</taxon>
        <taxon>Embryophyta</taxon>
        <taxon>Tracheophyta</taxon>
        <taxon>Spermatophyta</taxon>
        <taxon>Magnoliopsida</taxon>
        <taxon>eudicotyledons</taxon>
        <taxon>Gunneridae</taxon>
        <taxon>Pentapetalae</taxon>
        <taxon>asterids</taxon>
        <taxon>campanulids</taxon>
        <taxon>Asterales</taxon>
        <taxon>Asteraceae</taxon>
        <taxon>Asteroideae</taxon>
        <taxon>Anthemideae</taxon>
        <taxon>Anthemidinae</taxon>
        <taxon>Tanacetum</taxon>
    </lineage>
</organism>
<name>A0A6L2NY20_TANCI</name>
<sequence length="167" mass="18737">MGRVFKTRLQRREVKQSGEIDIVFKIVNEYSVKVNKAAVGVDVKMVTMMLLVDRWWRRDGDGDGDGGVDVLVASRLCPDNLQQKGTQPTLNVQPTSDSIIPPTDVNAEELNTDQAENEPFEAYKIINHFAPREQKLLSLPHVILILQTCIQSTKDTVLIIIGLKIIL</sequence>
<comment type="caution">
    <text evidence="1">The sequence shown here is derived from an EMBL/GenBank/DDBJ whole genome shotgun (WGS) entry which is preliminary data.</text>
</comment>
<proteinExistence type="predicted"/>